<sequence>MDLDSETRENEKWLATEWRYLGADWRGTRILGEGAFGKAGLWEGDPARAPPLTEVVVKRTVINNFSGAEALDEGINMALLAKFRSKHILRMYGPPRRNANVIHLFLEYCPGGDLGSFTGDYRPGGWLEADLWAMFQCLVLGVSTMDHGSEDETVNFNDMQIGHNEYEPLADFGESVQYPSKYQTGIVIDSNGRPFHGRGDPQWQAPEMVQFFGDAAANPNQLLHSRKGTCSNIFQVGCVMHSLVTGARRNTYANPSEHRVSTCNANLLRGGTHGQDMEDARYAGYSQTLRELIMECMMREPPLRPTSQQAKERVASGLAFSLRAFATILQFKTNKGLVDVPYRYVDPEPPEDLLVPEDEAVATEAATQARQPAAGA</sequence>
<dbReference type="eggNOG" id="KOG0589">
    <property type="taxonomic scope" value="Eukaryota"/>
</dbReference>
<dbReference type="Proteomes" id="UP000006753">
    <property type="component" value="Unassembled WGS sequence"/>
</dbReference>
<dbReference type="KEGG" id="mbe:MBM_06069"/>
<dbReference type="SMART" id="SM00220">
    <property type="entry name" value="S_TKc"/>
    <property type="match status" value="1"/>
</dbReference>
<dbReference type="PROSITE" id="PS50011">
    <property type="entry name" value="PROTEIN_KINASE_DOM"/>
    <property type="match status" value="1"/>
</dbReference>
<evidence type="ECO:0000313" key="3">
    <source>
        <dbReference type="Proteomes" id="UP000006753"/>
    </source>
</evidence>
<dbReference type="Gene3D" id="3.30.200.20">
    <property type="entry name" value="Phosphorylase Kinase, domain 1"/>
    <property type="match status" value="1"/>
</dbReference>
<dbReference type="Gene3D" id="1.10.510.10">
    <property type="entry name" value="Transferase(Phosphotransferase) domain 1"/>
    <property type="match status" value="1"/>
</dbReference>
<evidence type="ECO:0000259" key="1">
    <source>
        <dbReference type="PROSITE" id="PS50011"/>
    </source>
</evidence>
<dbReference type="STRING" id="1072389.K1X5X8"/>
<dbReference type="GO" id="GO:0004672">
    <property type="term" value="F:protein kinase activity"/>
    <property type="evidence" value="ECO:0007669"/>
    <property type="project" value="InterPro"/>
</dbReference>
<organism evidence="2 3">
    <name type="scientific">Marssonina brunnea f. sp. multigermtubi (strain MB_m1)</name>
    <name type="common">Marssonina leaf spot fungus</name>
    <dbReference type="NCBI Taxonomy" id="1072389"/>
    <lineage>
        <taxon>Eukaryota</taxon>
        <taxon>Fungi</taxon>
        <taxon>Dikarya</taxon>
        <taxon>Ascomycota</taxon>
        <taxon>Pezizomycotina</taxon>
        <taxon>Leotiomycetes</taxon>
        <taxon>Helotiales</taxon>
        <taxon>Drepanopezizaceae</taxon>
        <taxon>Drepanopeziza</taxon>
    </lineage>
</organism>
<dbReference type="GO" id="GO:0005524">
    <property type="term" value="F:ATP binding"/>
    <property type="evidence" value="ECO:0007669"/>
    <property type="project" value="InterPro"/>
</dbReference>
<dbReference type="AlphaFoldDB" id="K1X5X8"/>
<keyword evidence="3" id="KW-1185">Reference proteome</keyword>
<dbReference type="SUPFAM" id="SSF56112">
    <property type="entry name" value="Protein kinase-like (PK-like)"/>
    <property type="match status" value="1"/>
</dbReference>
<reference evidence="2" key="1">
    <citation type="journal article" date="2012" name="BMC Genomics">
        <title>Sequencing the genome of Marssonina brunnea reveals fungus-poplar co-evolution.</title>
        <authorList>
            <person name="Zhu S."/>
            <person name="Cao Y.-Z."/>
            <person name="Jiang C."/>
            <person name="Tan B.-Y."/>
            <person name="Wang Z."/>
            <person name="Feng S."/>
            <person name="Zhang L."/>
            <person name="Su X.-H."/>
            <person name="Brejova B."/>
            <person name="Vinar T."/>
            <person name="Xu M."/>
            <person name="Wang M.-X."/>
            <person name="Zhang S.-G."/>
            <person name="Huang M.-R."/>
            <person name="Wu R."/>
            <person name="Zhou Y."/>
        </authorList>
    </citation>
    <scope>NUCLEOTIDE SEQUENCE [LARGE SCALE GENOMIC DNA]</scope>
    <source>
        <strain evidence="2">MB_m1</strain>
    </source>
</reference>
<evidence type="ECO:0000313" key="2">
    <source>
        <dbReference type="EMBL" id="EKD16058.1"/>
    </source>
</evidence>
<gene>
    <name evidence="2" type="ORF">MBM_06069</name>
</gene>
<proteinExistence type="predicted"/>
<dbReference type="InterPro" id="IPR000719">
    <property type="entry name" value="Prot_kinase_dom"/>
</dbReference>
<dbReference type="InterPro" id="IPR053083">
    <property type="entry name" value="TF_kinase-domain_protein"/>
</dbReference>
<protein>
    <recommendedName>
        <fullName evidence="1">Protein kinase domain-containing protein</fullName>
    </recommendedName>
</protein>
<dbReference type="PANTHER" id="PTHR44305">
    <property type="entry name" value="SI:DKEY-192D15.2-RELATED"/>
    <property type="match status" value="1"/>
</dbReference>
<dbReference type="OrthoDB" id="310217at2759"/>
<dbReference type="HOGENOM" id="CLU_735824_0_0_1"/>
<name>K1X5X8_MARBU</name>
<feature type="domain" description="Protein kinase" evidence="1">
    <location>
        <begin position="25"/>
        <end position="318"/>
    </location>
</feature>
<dbReference type="Pfam" id="PF00069">
    <property type="entry name" value="Pkinase"/>
    <property type="match status" value="1"/>
</dbReference>
<dbReference type="EMBL" id="JH921440">
    <property type="protein sequence ID" value="EKD16058.1"/>
    <property type="molecule type" value="Genomic_DNA"/>
</dbReference>
<dbReference type="InterPro" id="IPR011009">
    <property type="entry name" value="Kinase-like_dom_sf"/>
</dbReference>
<dbReference type="InParanoid" id="K1X5X8"/>
<accession>K1X5X8</accession>